<evidence type="ECO:0000313" key="1">
    <source>
        <dbReference type="EMBL" id="MDQ0268278.1"/>
    </source>
</evidence>
<reference evidence="1 2" key="1">
    <citation type="submission" date="2023-07" db="EMBL/GenBank/DDBJ databases">
        <title>Genomic Encyclopedia of Type Strains, Phase IV (KMG-IV): sequencing the most valuable type-strain genomes for metagenomic binning, comparative biology and taxonomic classification.</title>
        <authorList>
            <person name="Goeker M."/>
        </authorList>
    </citation>
    <scope>NUCLEOTIDE SEQUENCE [LARGE SCALE GENOMIC DNA]</scope>
    <source>
        <strain evidence="1 2">DSM 23494</strain>
    </source>
</reference>
<dbReference type="Gene3D" id="3.40.30.10">
    <property type="entry name" value="Glutaredoxin"/>
    <property type="match status" value="1"/>
</dbReference>
<proteinExistence type="predicted"/>
<comment type="caution">
    <text evidence="1">The sequence shown here is derived from an EMBL/GenBank/DDBJ whole genome shotgun (WGS) entry which is preliminary data.</text>
</comment>
<dbReference type="SUPFAM" id="SSF52833">
    <property type="entry name" value="Thioredoxin-like"/>
    <property type="match status" value="1"/>
</dbReference>
<sequence length="91" mass="10317">MNMYIVSNDEPQYQKLLYDELTKQFGGSLPFISDPDSTLIDEVGMKNGDTTYRGYVILDPNGEVVLKKVNDHWGEELPETLADIKEAYEGL</sequence>
<evidence type="ECO:0000313" key="2">
    <source>
        <dbReference type="Proteomes" id="UP001238088"/>
    </source>
</evidence>
<dbReference type="EMBL" id="JAUSUB010000001">
    <property type="protein sequence ID" value="MDQ0268278.1"/>
    <property type="molecule type" value="Genomic_DNA"/>
</dbReference>
<dbReference type="InterPro" id="IPR036249">
    <property type="entry name" value="Thioredoxin-like_sf"/>
</dbReference>
<accession>A0ABU0ACW8</accession>
<organism evidence="1 2">
    <name type="scientific">Cytobacillus purgationiresistens</name>
    <dbReference type="NCBI Taxonomy" id="863449"/>
    <lineage>
        <taxon>Bacteria</taxon>
        <taxon>Bacillati</taxon>
        <taxon>Bacillota</taxon>
        <taxon>Bacilli</taxon>
        <taxon>Bacillales</taxon>
        <taxon>Bacillaceae</taxon>
        <taxon>Cytobacillus</taxon>
    </lineage>
</organism>
<dbReference type="Proteomes" id="UP001238088">
    <property type="component" value="Unassembled WGS sequence"/>
</dbReference>
<keyword evidence="2" id="KW-1185">Reference proteome</keyword>
<protein>
    <submittedName>
        <fullName evidence="1">Alkyl hydroperoxide reductase subunit AhpC</fullName>
    </submittedName>
</protein>
<gene>
    <name evidence="1" type="ORF">J2S17_000147</name>
</gene>
<name>A0ABU0ACW8_9BACI</name>